<gene>
    <name evidence="3" type="ORF">ACM01_16820</name>
</gene>
<comment type="caution">
    <text evidence="3">The sequence shown here is derived from an EMBL/GenBank/DDBJ whole genome shotgun (WGS) entry which is preliminary data.</text>
</comment>
<dbReference type="OrthoDB" id="4187682at2"/>
<dbReference type="AlphaFoldDB" id="A0A0J8C737"/>
<feature type="region of interest" description="Disordered" evidence="1">
    <location>
        <begin position="143"/>
        <end position="187"/>
    </location>
</feature>
<feature type="compositionally biased region" description="Basic and acidic residues" evidence="1">
    <location>
        <begin position="166"/>
        <end position="180"/>
    </location>
</feature>
<organism evidence="3 4">
    <name type="scientific">Streptomyces viridochromogenes</name>
    <dbReference type="NCBI Taxonomy" id="1938"/>
    <lineage>
        <taxon>Bacteria</taxon>
        <taxon>Bacillati</taxon>
        <taxon>Actinomycetota</taxon>
        <taxon>Actinomycetes</taxon>
        <taxon>Kitasatosporales</taxon>
        <taxon>Streptomycetaceae</taxon>
        <taxon>Streptomyces</taxon>
    </lineage>
</organism>
<accession>A0A0J8C737</accession>
<reference evidence="3 4" key="1">
    <citation type="submission" date="2015-06" db="EMBL/GenBank/DDBJ databases">
        <authorList>
            <person name="Ju K.-S."/>
            <person name="Doroghazi J.R."/>
            <person name="Metcalf W.W."/>
        </authorList>
    </citation>
    <scope>NUCLEOTIDE SEQUENCE [LARGE SCALE GENOMIC DNA]</scope>
    <source>
        <strain evidence="3 4">NRRL 3414</strain>
    </source>
</reference>
<evidence type="ECO:0000313" key="3">
    <source>
        <dbReference type="EMBL" id="KMS73705.1"/>
    </source>
</evidence>
<sequence length="239" mass="24963">MSRGDVSEVPRVTELLGRALQGVPMPSGPGADAVFARAARVRWRRRRAVTGTAAAVALVGLVGTGTLPWNGPERSGAARSAPASGAERLARLLPPGIGEIREVGNVVGEGPYDGLYAVHKDGGVGYLNVQVLPSRREDWPVAADEGCSSDVPGTSAACVSETLPNGDERESTESTRESRGDGTTSRPWRSVRLFTKGYAVMIRAGSGFAGRWGLGPGLDAPPLTAEQLRDVVTAPELLP</sequence>
<proteinExistence type="predicted"/>
<keyword evidence="2" id="KW-1133">Transmembrane helix</keyword>
<feature type="transmembrane region" description="Helical" evidence="2">
    <location>
        <begin position="48"/>
        <end position="69"/>
    </location>
</feature>
<protein>
    <submittedName>
        <fullName evidence="3">Uncharacterized protein</fullName>
    </submittedName>
</protein>
<dbReference type="Proteomes" id="UP000037432">
    <property type="component" value="Unassembled WGS sequence"/>
</dbReference>
<keyword evidence="2" id="KW-0472">Membrane</keyword>
<dbReference type="EMBL" id="LFNT01000017">
    <property type="protein sequence ID" value="KMS73705.1"/>
    <property type="molecule type" value="Genomic_DNA"/>
</dbReference>
<name>A0A0J8C737_STRVR</name>
<keyword evidence="2" id="KW-0812">Transmembrane</keyword>
<evidence type="ECO:0000256" key="2">
    <source>
        <dbReference type="SAM" id="Phobius"/>
    </source>
</evidence>
<dbReference type="RefSeq" id="WP_048582062.1">
    <property type="nucleotide sequence ID" value="NZ_LFNT01000017.1"/>
</dbReference>
<dbReference type="PATRIC" id="fig|1938.3.peg.7577"/>
<evidence type="ECO:0000256" key="1">
    <source>
        <dbReference type="SAM" id="MobiDB-lite"/>
    </source>
</evidence>
<evidence type="ECO:0000313" key="4">
    <source>
        <dbReference type="Proteomes" id="UP000037432"/>
    </source>
</evidence>